<keyword evidence="1" id="KW-1133">Transmembrane helix</keyword>
<keyword evidence="1" id="KW-0472">Membrane</keyword>
<feature type="transmembrane region" description="Helical" evidence="1">
    <location>
        <begin position="44"/>
        <end position="65"/>
    </location>
</feature>
<sequence>MEYCQSVKAYLAKKLKLKLKKLLCYRIWYFVLWFIDFINTRFNIFSNIGLLLTGIYPTIIMIEVSSNNTVEEMSRISIPTVHTFIQQELRDAHNLIEAEVYQL</sequence>
<accession>W4K8U9</accession>
<evidence type="ECO:0000256" key="1">
    <source>
        <dbReference type="SAM" id="Phobius"/>
    </source>
</evidence>
<evidence type="ECO:0000313" key="2">
    <source>
        <dbReference type="EMBL" id="ETW82262.1"/>
    </source>
</evidence>
<organism evidence="2 3">
    <name type="scientific">Heterobasidion irregulare (strain TC 32-1)</name>
    <dbReference type="NCBI Taxonomy" id="747525"/>
    <lineage>
        <taxon>Eukaryota</taxon>
        <taxon>Fungi</taxon>
        <taxon>Dikarya</taxon>
        <taxon>Basidiomycota</taxon>
        <taxon>Agaricomycotina</taxon>
        <taxon>Agaricomycetes</taxon>
        <taxon>Russulales</taxon>
        <taxon>Bondarzewiaceae</taxon>
        <taxon>Heterobasidion</taxon>
        <taxon>Heterobasidion annosum species complex</taxon>
    </lineage>
</organism>
<dbReference type="EMBL" id="KI925458">
    <property type="protein sequence ID" value="ETW82262.1"/>
    <property type="molecule type" value="Genomic_DNA"/>
</dbReference>
<keyword evidence="3" id="KW-1185">Reference proteome</keyword>
<dbReference type="KEGG" id="hir:HETIRDRAFT_168792"/>
<dbReference type="GeneID" id="20668181"/>
<dbReference type="HOGENOM" id="CLU_2264102_0_0_1"/>
<dbReference type="AlphaFoldDB" id="W4K8U9"/>
<gene>
    <name evidence="2" type="ORF">HETIRDRAFT_168792</name>
</gene>
<protein>
    <submittedName>
        <fullName evidence="2">Uncharacterized protein</fullName>
    </submittedName>
</protein>
<evidence type="ECO:0000313" key="3">
    <source>
        <dbReference type="Proteomes" id="UP000030671"/>
    </source>
</evidence>
<dbReference type="InParanoid" id="W4K8U9"/>
<proteinExistence type="predicted"/>
<keyword evidence="1" id="KW-0812">Transmembrane</keyword>
<dbReference type="RefSeq" id="XP_009546797.1">
    <property type="nucleotide sequence ID" value="XM_009548502.1"/>
</dbReference>
<feature type="transmembrane region" description="Helical" evidence="1">
    <location>
        <begin position="22"/>
        <end position="38"/>
    </location>
</feature>
<name>W4K8U9_HETIT</name>
<reference evidence="2 3" key="1">
    <citation type="journal article" date="2012" name="New Phytol.">
        <title>Insight into trade-off between wood decay and parasitism from the genome of a fungal forest pathogen.</title>
        <authorList>
            <person name="Olson A."/>
            <person name="Aerts A."/>
            <person name="Asiegbu F."/>
            <person name="Belbahri L."/>
            <person name="Bouzid O."/>
            <person name="Broberg A."/>
            <person name="Canback B."/>
            <person name="Coutinho P.M."/>
            <person name="Cullen D."/>
            <person name="Dalman K."/>
            <person name="Deflorio G."/>
            <person name="van Diepen L.T."/>
            <person name="Dunand C."/>
            <person name="Duplessis S."/>
            <person name="Durling M."/>
            <person name="Gonthier P."/>
            <person name="Grimwood J."/>
            <person name="Fossdal C.G."/>
            <person name="Hansson D."/>
            <person name="Henrissat B."/>
            <person name="Hietala A."/>
            <person name="Himmelstrand K."/>
            <person name="Hoffmeister D."/>
            <person name="Hogberg N."/>
            <person name="James T.Y."/>
            <person name="Karlsson M."/>
            <person name="Kohler A."/>
            <person name="Kues U."/>
            <person name="Lee Y.H."/>
            <person name="Lin Y.C."/>
            <person name="Lind M."/>
            <person name="Lindquist E."/>
            <person name="Lombard V."/>
            <person name="Lucas S."/>
            <person name="Lunden K."/>
            <person name="Morin E."/>
            <person name="Murat C."/>
            <person name="Park J."/>
            <person name="Raffaello T."/>
            <person name="Rouze P."/>
            <person name="Salamov A."/>
            <person name="Schmutz J."/>
            <person name="Solheim H."/>
            <person name="Stahlberg J."/>
            <person name="Velez H."/>
            <person name="de Vries R.P."/>
            <person name="Wiebenga A."/>
            <person name="Woodward S."/>
            <person name="Yakovlev I."/>
            <person name="Garbelotto M."/>
            <person name="Martin F."/>
            <person name="Grigoriev I.V."/>
            <person name="Stenlid J."/>
        </authorList>
    </citation>
    <scope>NUCLEOTIDE SEQUENCE [LARGE SCALE GENOMIC DNA]</scope>
    <source>
        <strain evidence="2 3">TC 32-1</strain>
    </source>
</reference>
<dbReference type="Proteomes" id="UP000030671">
    <property type="component" value="Unassembled WGS sequence"/>
</dbReference>